<dbReference type="AlphaFoldDB" id="A0A8J2T9V3"/>
<dbReference type="InterPro" id="IPR018555">
    <property type="entry name" value="C630.06c-like"/>
</dbReference>
<feature type="compositionally biased region" description="Basic and acidic residues" evidence="1">
    <location>
        <begin position="192"/>
        <end position="205"/>
    </location>
</feature>
<dbReference type="Pfam" id="PF09428">
    <property type="entry name" value="DUF2011"/>
    <property type="match status" value="1"/>
</dbReference>
<feature type="region of interest" description="Disordered" evidence="1">
    <location>
        <begin position="173"/>
        <end position="227"/>
    </location>
</feature>
<evidence type="ECO:0000256" key="1">
    <source>
        <dbReference type="SAM" id="MobiDB-lite"/>
    </source>
</evidence>
<gene>
    <name evidence="2" type="ORF">BN860_01640g</name>
</gene>
<proteinExistence type="predicted"/>
<organism evidence="2 3">
    <name type="scientific">Zygosaccharomyces bailii (strain CLIB 213 / ATCC 58445 / CBS 680 / BCRC 21525 / NBRC 1098 / NCYC 1416 / NRRL Y-2227)</name>
    <dbReference type="NCBI Taxonomy" id="1333698"/>
    <lineage>
        <taxon>Eukaryota</taxon>
        <taxon>Fungi</taxon>
        <taxon>Dikarya</taxon>
        <taxon>Ascomycota</taxon>
        <taxon>Saccharomycotina</taxon>
        <taxon>Saccharomycetes</taxon>
        <taxon>Saccharomycetales</taxon>
        <taxon>Saccharomycetaceae</taxon>
        <taxon>Zygosaccharomyces</taxon>
    </lineage>
</organism>
<feature type="compositionally biased region" description="Basic residues" evidence="1">
    <location>
        <begin position="173"/>
        <end position="186"/>
    </location>
</feature>
<reference evidence="3" key="1">
    <citation type="journal article" date="2013" name="Genome Announc.">
        <title>Genome sequence of the food spoilage yeast Zygosaccharomyces bailii CLIB 213(T).</title>
        <authorList>
            <person name="Galeote V."/>
            <person name="Bigey F."/>
            <person name="Devillers H."/>
            <person name="Neuveglise C."/>
            <person name="Dequin S."/>
        </authorList>
    </citation>
    <scope>NUCLEOTIDE SEQUENCE [LARGE SCALE GENOMIC DNA]</scope>
    <source>
        <strain evidence="3">CLIB 213 / ATCC 58445 / CBS 680 / CCRC 21525 / NBRC 1098 / NCYC 1416 / NRRL Y-2227</strain>
    </source>
</reference>
<dbReference type="OrthoDB" id="3994490at2759"/>
<dbReference type="Proteomes" id="UP000019375">
    <property type="component" value="Unassembled WGS sequence"/>
</dbReference>
<evidence type="ECO:0000313" key="2">
    <source>
        <dbReference type="EMBL" id="CDF91187.1"/>
    </source>
</evidence>
<name>A0A8J2T9V3_ZYGB2</name>
<feature type="compositionally biased region" description="Basic residues" evidence="1">
    <location>
        <begin position="206"/>
        <end position="227"/>
    </location>
</feature>
<sequence length="227" mass="26315">MFGYKVVSRKDLFDDSIDTEPVEPPNTENCCVDTYKPPNDLEIVEINIQKHQEGEGGKGNHEADEYEFPLFSFGPRNAQTEGSNSSQGPLIRVSLREPSPDILTQKRPRDYYFREYSEKDHEQFKKSAIDYSQLLRDAKSGANVGWPQFRGSVLSVKEHNDRLEGMALRERHRMKRRPGKNQRLARKAGAQNEKERAEKAKEIKKLIKKKFHKRGGKKNKNRSRISR</sequence>
<accession>A0A8J2T9V3</accession>
<evidence type="ECO:0000313" key="3">
    <source>
        <dbReference type="Proteomes" id="UP000019375"/>
    </source>
</evidence>
<keyword evidence="3" id="KW-1185">Reference proteome</keyword>
<protein>
    <submittedName>
        <fullName evidence="2">ZYBA0S10-01640g1_1</fullName>
    </submittedName>
</protein>
<dbReference type="EMBL" id="HG316463">
    <property type="protein sequence ID" value="CDF91187.1"/>
    <property type="molecule type" value="Genomic_DNA"/>
</dbReference>